<dbReference type="RefSeq" id="WP_089873204.1">
    <property type="nucleotide sequence ID" value="NZ_FNBH01000002.1"/>
</dbReference>
<keyword evidence="2" id="KW-0812">Transmembrane</keyword>
<dbReference type="OrthoDB" id="9808602at2"/>
<name>A0A1G7N222_9FLAO</name>
<accession>A0A1G7N222</accession>
<protein>
    <submittedName>
        <fullName evidence="4">Sugar transferase involved in LPS biosynthesis (Colanic, teichoic acid)</fullName>
    </submittedName>
</protein>
<evidence type="ECO:0000256" key="1">
    <source>
        <dbReference type="ARBA" id="ARBA00006464"/>
    </source>
</evidence>
<feature type="transmembrane region" description="Helical" evidence="2">
    <location>
        <begin position="14"/>
        <end position="37"/>
    </location>
</feature>
<dbReference type="PANTHER" id="PTHR30576:SF20">
    <property type="entry name" value="QUINOVOSAMINEPHOSPHOTRANSFERAE-RELATED"/>
    <property type="match status" value="1"/>
</dbReference>
<dbReference type="STRING" id="454006.SAMN05421825_1859"/>
<dbReference type="Pfam" id="PF02397">
    <property type="entry name" value="Bac_transf"/>
    <property type="match status" value="1"/>
</dbReference>
<keyword evidence="4" id="KW-0808">Transferase</keyword>
<keyword evidence="2" id="KW-1133">Transmembrane helix</keyword>
<dbReference type="Proteomes" id="UP000199203">
    <property type="component" value="Unassembled WGS sequence"/>
</dbReference>
<organism evidence="4 5">
    <name type="scientific">Epilithonimonas hungarica</name>
    <dbReference type="NCBI Taxonomy" id="454006"/>
    <lineage>
        <taxon>Bacteria</taxon>
        <taxon>Pseudomonadati</taxon>
        <taxon>Bacteroidota</taxon>
        <taxon>Flavobacteriia</taxon>
        <taxon>Flavobacteriales</taxon>
        <taxon>Weeksellaceae</taxon>
        <taxon>Chryseobacterium group</taxon>
        <taxon>Epilithonimonas</taxon>
    </lineage>
</organism>
<keyword evidence="2" id="KW-0472">Membrane</keyword>
<feature type="domain" description="Bacterial sugar transferase" evidence="3">
    <location>
        <begin position="12"/>
        <end position="190"/>
    </location>
</feature>
<dbReference type="PANTHER" id="PTHR30576">
    <property type="entry name" value="COLANIC BIOSYNTHESIS UDP-GLUCOSE LIPID CARRIER TRANSFERASE"/>
    <property type="match status" value="1"/>
</dbReference>
<evidence type="ECO:0000256" key="2">
    <source>
        <dbReference type="SAM" id="Phobius"/>
    </source>
</evidence>
<dbReference type="EMBL" id="FNBH01000002">
    <property type="protein sequence ID" value="SDF67399.1"/>
    <property type="molecule type" value="Genomic_DNA"/>
</dbReference>
<dbReference type="InterPro" id="IPR003362">
    <property type="entry name" value="Bact_transf"/>
</dbReference>
<evidence type="ECO:0000259" key="3">
    <source>
        <dbReference type="Pfam" id="PF02397"/>
    </source>
</evidence>
<dbReference type="GO" id="GO:0016780">
    <property type="term" value="F:phosphotransferase activity, for other substituted phosphate groups"/>
    <property type="evidence" value="ECO:0007669"/>
    <property type="project" value="TreeGrafter"/>
</dbReference>
<evidence type="ECO:0000313" key="4">
    <source>
        <dbReference type="EMBL" id="SDF67399.1"/>
    </source>
</evidence>
<gene>
    <name evidence="4" type="ORF">SAMN05421825_1859</name>
</gene>
<dbReference type="AlphaFoldDB" id="A0A1G7N222"/>
<comment type="similarity">
    <text evidence="1">Belongs to the bacterial sugar transferase family.</text>
</comment>
<evidence type="ECO:0000313" key="5">
    <source>
        <dbReference type="Proteomes" id="UP000199203"/>
    </source>
</evidence>
<sequence>MDNDLKGYLLIKRIFDIVFSLLALFFFGWVIIIGFVLSSVDTFSNGFFLQERIGQYGKVFTIFKLKTIHPKKEKISYIGRFLRTYKVDELPQLLNVLLGNMSFVGPRPDVAGYYDLLEGENRKILDLKPGITSLASIKYADEESLLLKQNDPLKYNDEIIFPDKVKMNLDYYYKRSFGLDIKIIVKTFIKL</sequence>
<reference evidence="5" key="1">
    <citation type="submission" date="2016-10" db="EMBL/GenBank/DDBJ databases">
        <authorList>
            <person name="Varghese N."/>
            <person name="Submissions S."/>
        </authorList>
    </citation>
    <scope>NUCLEOTIDE SEQUENCE [LARGE SCALE GENOMIC DNA]</scope>
    <source>
        <strain evidence="5">DSM 19684</strain>
    </source>
</reference>
<proteinExistence type="inferred from homology"/>
<keyword evidence="5" id="KW-1185">Reference proteome</keyword>